<name>W0EFZ5_9FIRM</name>
<dbReference type="HOGENOM" id="CLU_005391_3_1_9"/>
<dbReference type="CDD" id="cd07136">
    <property type="entry name" value="ALDH_YwdH-P39616"/>
    <property type="match status" value="1"/>
</dbReference>
<evidence type="ECO:0000256" key="7">
    <source>
        <dbReference type="RuleBase" id="RU003345"/>
    </source>
</evidence>
<dbReference type="InterPro" id="IPR015590">
    <property type="entry name" value="Aldehyde_DH_dom"/>
</dbReference>
<dbReference type="GO" id="GO:0005737">
    <property type="term" value="C:cytoplasm"/>
    <property type="evidence" value="ECO:0007669"/>
    <property type="project" value="TreeGrafter"/>
</dbReference>
<organism evidence="9 10">
    <name type="scientific">Desulfitobacterium metallireducens DSM 15288</name>
    <dbReference type="NCBI Taxonomy" id="871968"/>
    <lineage>
        <taxon>Bacteria</taxon>
        <taxon>Bacillati</taxon>
        <taxon>Bacillota</taxon>
        <taxon>Clostridia</taxon>
        <taxon>Eubacteriales</taxon>
        <taxon>Desulfitobacteriaceae</taxon>
        <taxon>Desulfitobacterium</taxon>
    </lineage>
</organism>
<dbReference type="KEGG" id="dmt:DESME_14670"/>
<dbReference type="InterPro" id="IPR016163">
    <property type="entry name" value="Ald_DH_C"/>
</dbReference>
<dbReference type="STRING" id="871968.DESME_14670"/>
<dbReference type="AlphaFoldDB" id="W0EFZ5"/>
<feature type="active site" evidence="5 6">
    <location>
        <position position="210"/>
    </location>
</feature>
<evidence type="ECO:0000313" key="9">
    <source>
        <dbReference type="EMBL" id="AHF08129.1"/>
    </source>
</evidence>
<keyword evidence="2 4" id="KW-0560">Oxidoreductase</keyword>
<dbReference type="PROSITE" id="PS00687">
    <property type="entry name" value="ALDEHYDE_DEHYDR_GLU"/>
    <property type="match status" value="1"/>
</dbReference>
<dbReference type="Proteomes" id="UP000010847">
    <property type="component" value="Chromosome"/>
</dbReference>
<dbReference type="OrthoDB" id="9762913at2"/>
<dbReference type="Gene3D" id="3.40.605.10">
    <property type="entry name" value="Aldehyde Dehydrogenase, Chain A, domain 1"/>
    <property type="match status" value="1"/>
</dbReference>
<dbReference type="GO" id="GO:0006081">
    <property type="term" value="P:aldehyde metabolic process"/>
    <property type="evidence" value="ECO:0007669"/>
    <property type="project" value="InterPro"/>
</dbReference>
<sequence>MNQSEKILKKQRDFFATGVTQEASFRLEQLNKLKQVIQRFEPAILEALHHDLNKSELDTYSTELGMVLSEINYLTKNLVSWMKAKRVKTPLTHIGSRSFIYPEPYGVALIISPWNYPFQLTLAPLLGAMAAGNCAILKPSELSPHVSRVIAEMMSSQFPSEYIAVIEGGAEASTELLNLKFDKIFFTGSVVVGKIVAQAAAQYLTPVTLELGGKSPCIVHKDAKLDLAAKRIVWGKFLNAGQTCIAPDYLFVHKDVKEELVEHMQGYIRNFYGQDSQTMLQNNDLTVIVNDRHFQRLITYLERAHVLAGGGYDEKRRFIEPTILDQVDWNHPVMQEEIFGPILPVLEYEDLEEVIAQVNEHEKPLALYFFSENKGLQDRILQGISFGGGCFNDTVMHIVTPYLPFGGVGNSGNGAYHGKSSFEAFSHQKSILSQSTQFDLPVRYPSFKYALQAIRFLMK</sequence>
<dbReference type="PIRSF" id="PIRSF036492">
    <property type="entry name" value="ALDH"/>
    <property type="match status" value="1"/>
</dbReference>
<dbReference type="EMBL" id="CP007032">
    <property type="protein sequence ID" value="AHF08129.1"/>
    <property type="molecule type" value="Genomic_DNA"/>
</dbReference>
<dbReference type="FunFam" id="3.40.309.10:FF:000003">
    <property type="entry name" value="Aldehyde dehydrogenase"/>
    <property type="match status" value="1"/>
</dbReference>
<dbReference type="RefSeq" id="WP_006718493.1">
    <property type="nucleotide sequence ID" value="NZ_CP007032.1"/>
</dbReference>
<dbReference type="FunFam" id="3.40.605.10:FF:000004">
    <property type="entry name" value="Aldehyde dehydrogenase"/>
    <property type="match status" value="1"/>
</dbReference>
<evidence type="ECO:0000256" key="3">
    <source>
        <dbReference type="ARBA" id="ARBA00023027"/>
    </source>
</evidence>
<keyword evidence="3" id="KW-0520">NAD</keyword>
<keyword evidence="10" id="KW-1185">Reference proteome</keyword>
<reference evidence="9 10" key="1">
    <citation type="submission" date="2013-12" db="EMBL/GenBank/DDBJ databases">
        <authorList>
            <consortium name="DOE Joint Genome Institute"/>
            <person name="Smidt H."/>
            <person name="Huntemann M."/>
            <person name="Han J."/>
            <person name="Chen A."/>
            <person name="Kyrpides N."/>
            <person name="Mavromatis K."/>
            <person name="Markowitz V."/>
            <person name="Palaniappan K."/>
            <person name="Ivanova N."/>
            <person name="Schaumberg A."/>
            <person name="Pati A."/>
            <person name="Liolios K."/>
            <person name="Nordberg H.P."/>
            <person name="Cantor M.N."/>
            <person name="Hua S.X."/>
            <person name="Woyke T."/>
        </authorList>
    </citation>
    <scope>NUCLEOTIDE SEQUENCE [LARGE SCALE GENOMIC DNA]</scope>
    <source>
        <strain evidence="10">DSM 15288</strain>
    </source>
</reference>
<feature type="domain" description="Aldehyde dehydrogenase" evidence="8">
    <location>
        <begin position="20"/>
        <end position="431"/>
    </location>
</feature>
<dbReference type="InterPro" id="IPR016161">
    <property type="entry name" value="Ald_DH/histidinol_DH"/>
</dbReference>
<evidence type="ECO:0000259" key="8">
    <source>
        <dbReference type="Pfam" id="PF00171"/>
    </source>
</evidence>
<dbReference type="Pfam" id="PF00171">
    <property type="entry name" value="Aldedh"/>
    <property type="match status" value="1"/>
</dbReference>
<protein>
    <recommendedName>
        <fullName evidence="4">Aldehyde dehydrogenase</fullName>
    </recommendedName>
</protein>
<dbReference type="InterPro" id="IPR016162">
    <property type="entry name" value="Ald_DH_N"/>
</dbReference>
<comment type="similarity">
    <text evidence="1 4 7">Belongs to the aldehyde dehydrogenase family.</text>
</comment>
<dbReference type="PANTHER" id="PTHR43570">
    <property type="entry name" value="ALDEHYDE DEHYDROGENASE"/>
    <property type="match status" value="1"/>
</dbReference>
<dbReference type="GO" id="GO:0004029">
    <property type="term" value="F:aldehyde dehydrogenase (NAD+) activity"/>
    <property type="evidence" value="ECO:0007669"/>
    <property type="project" value="TreeGrafter"/>
</dbReference>
<feature type="active site" evidence="5">
    <location>
        <position position="244"/>
    </location>
</feature>
<dbReference type="InterPro" id="IPR012394">
    <property type="entry name" value="Aldehyde_DH_NAD(P)"/>
</dbReference>
<evidence type="ECO:0000256" key="2">
    <source>
        <dbReference type="ARBA" id="ARBA00023002"/>
    </source>
</evidence>
<accession>W0EFZ5</accession>
<evidence type="ECO:0000256" key="1">
    <source>
        <dbReference type="ARBA" id="ARBA00009986"/>
    </source>
</evidence>
<gene>
    <name evidence="9" type="ORF">DESME_14670</name>
</gene>
<evidence type="ECO:0000256" key="6">
    <source>
        <dbReference type="PROSITE-ProRule" id="PRU10007"/>
    </source>
</evidence>
<evidence type="ECO:0000256" key="4">
    <source>
        <dbReference type="PIRNR" id="PIRNR036492"/>
    </source>
</evidence>
<dbReference type="Gene3D" id="3.40.309.10">
    <property type="entry name" value="Aldehyde Dehydrogenase, Chain A, domain 2"/>
    <property type="match status" value="1"/>
</dbReference>
<dbReference type="InterPro" id="IPR016160">
    <property type="entry name" value="Ald_DH_CS_CYS"/>
</dbReference>
<dbReference type="PROSITE" id="PS00070">
    <property type="entry name" value="ALDEHYDE_DEHYDR_CYS"/>
    <property type="match status" value="1"/>
</dbReference>
<evidence type="ECO:0000256" key="5">
    <source>
        <dbReference type="PIRSR" id="PIRSR036492-1"/>
    </source>
</evidence>
<proteinExistence type="inferred from homology"/>
<dbReference type="InterPro" id="IPR029510">
    <property type="entry name" value="Ald_DH_CS_GLU"/>
</dbReference>
<dbReference type="eggNOG" id="COG1012">
    <property type="taxonomic scope" value="Bacteria"/>
</dbReference>
<dbReference type="SUPFAM" id="SSF53720">
    <property type="entry name" value="ALDH-like"/>
    <property type="match status" value="1"/>
</dbReference>
<dbReference type="PANTHER" id="PTHR43570:SF16">
    <property type="entry name" value="ALDEHYDE DEHYDROGENASE TYPE III, ISOFORM Q"/>
    <property type="match status" value="1"/>
</dbReference>
<evidence type="ECO:0000313" key="10">
    <source>
        <dbReference type="Proteomes" id="UP000010847"/>
    </source>
</evidence>